<dbReference type="AlphaFoldDB" id="A0A151JXJ7"/>
<protein>
    <submittedName>
        <fullName evidence="1">Uncharacterized protein</fullName>
    </submittedName>
</protein>
<feature type="non-terminal residue" evidence="1">
    <location>
        <position position="1"/>
    </location>
</feature>
<organism evidence="1 2">
    <name type="scientific">Trachymyrmex septentrionalis</name>
    <dbReference type="NCBI Taxonomy" id="34720"/>
    <lineage>
        <taxon>Eukaryota</taxon>
        <taxon>Metazoa</taxon>
        <taxon>Ecdysozoa</taxon>
        <taxon>Arthropoda</taxon>
        <taxon>Hexapoda</taxon>
        <taxon>Insecta</taxon>
        <taxon>Pterygota</taxon>
        <taxon>Neoptera</taxon>
        <taxon>Endopterygota</taxon>
        <taxon>Hymenoptera</taxon>
        <taxon>Apocrita</taxon>
        <taxon>Aculeata</taxon>
        <taxon>Formicoidea</taxon>
        <taxon>Formicidae</taxon>
        <taxon>Myrmicinae</taxon>
        <taxon>Trachymyrmex</taxon>
    </lineage>
</organism>
<dbReference type="STRING" id="34720.A0A151JXJ7"/>
<dbReference type="Proteomes" id="UP000078541">
    <property type="component" value="Unassembled WGS sequence"/>
</dbReference>
<keyword evidence="2" id="KW-1185">Reference proteome</keyword>
<proteinExistence type="predicted"/>
<evidence type="ECO:0000313" key="1">
    <source>
        <dbReference type="EMBL" id="KYN39996.1"/>
    </source>
</evidence>
<reference evidence="1 2" key="1">
    <citation type="submission" date="2016-03" db="EMBL/GenBank/DDBJ databases">
        <title>Trachymyrmex septentrionalis WGS genome.</title>
        <authorList>
            <person name="Nygaard S."/>
            <person name="Hu H."/>
            <person name="Boomsma J."/>
            <person name="Zhang G."/>
        </authorList>
    </citation>
    <scope>NUCLEOTIDE SEQUENCE [LARGE SCALE GENOMIC DNA]</scope>
    <source>
        <strain evidence="1">Tsep2-gDNA-1</strain>
        <tissue evidence="1">Whole body</tissue>
    </source>
</reference>
<gene>
    <name evidence="1" type="ORF">ALC56_05604</name>
</gene>
<name>A0A151JXJ7_9HYME</name>
<sequence>SFAMIVPMFVDLQGFIVGKKFIVKEVAVLRKGAILSHHIFTSPMSWDFLTKSEKGYVSLLRAHHHGLQWKDGMIPHSMVKRLITMVIIGVEEDDDNKALVYVKGCEKREWLVDILDNDDLTIATLDADYEDIDSLNNLDVTNTLRCGQHIKSCALQNVFKIYNLWSHNAKKKYVKFKII</sequence>
<accession>A0A151JXJ7</accession>
<dbReference type="EMBL" id="KQ981556">
    <property type="protein sequence ID" value="KYN39996.1"/>
    <property type="molecule type" value="Genomic_DNA"/>
</dbReference>
<evidence type="ECO:0000313" key="2">
    <source>
        <dbReference type="Proteomes" id="UP000078541"/>
    </source>
</evidence>